<evidence type="ECO:0000313" key="14">
    <source>
        <dbReference type="EMBL" id="AHH45341.1"/>
    </source>
</evidence>
<dbReference type="HAMAP" id="MF_01331_B">
    <property type="entry name" value="Ribosomal_uL22_B"/>
    <property type="match status" value="1"/>
</dbReference>
<dbReference type="InterPro" id="IPR036394">
    <property type="entry name" value="Ribosomal_uL22_sf"/>
</dbReference>
<dbReference type="KEGG" id="mbc:MYB_01660"/>
<dbReference type="SUPFAM" id="SSF54843">
    <property type="entry name" value="Ribosomal protein L22"/>
    <property type="match status" value="1"/>
</dbReference>
<dbReference type="GO" id="GO:0019843">
    <property type="term" value="F:rRNA binding"/>
    <property type="evidence" value="ECO:0007669"/>
    <property type="project" value="UniProtKB-UniRule"/>
</dbReference>
<evidence type="ECO:0000256" key="9">
    <source>
        <dbReference type="ARBA" id="ARBA00035207"/>
    </source>
</evidence>
<evidence type="ECO:0000256" key="1">
    <source>
        <dbReference type="ARBA" id="ARBA00003478"/>
    </source>
</evidence>
<dbReference type="PANTHER" id="PTHR13501:SF8">
    <property type="entry name" value="LARGE RIBOSOMAL SUBUNIT PROTEIN UL22M"/>
    <property type="match status" value="1"/>
</dbReference>
<keyword evidence="7 10" id="KW-0687">Ribonucleoprotein</keyword>
<dbReference type="OrthoDB" id="9805969at2"/>
<evidence type="ECO:0000256" key="5">
    <source>
        <dbReference type="ARBA" id="ARBA00022884"/>
    </source>
</evidence>
<evidence type="ECO:0000256" key="8">
    <source>
        <dbReference type="ARBA" id="ARBA00025084"/>
    </source>
</evidence>
<dbReference type="NCBIfam" id="TIGR01044">
    <property type="entry name" value="rplV_bact"/>
    <property type="match status" value="1"/>
</dbReference>
<dbReference type="CDD" id="cd00336">
    <property type="entry name" value="Ribosomal_L22"/>
    <property type="match status" value="1"/>
</dbReference>
<dbReference type="InterPro" id="IPR001063">
    <property type="entry name" value="Ribosomal_uL22"/>
</dbReference>
<dbReference type="eggNOG" id="COG0091">
    <property type="taxonomic scope" value="Bacteria"/>
</dbReference>
<evidence type="ECO:0000256" key="13">
    <source>
        <dbReference type="RuleBase" id="RU004008"/>
    </source>
</evidence>
<evidence type="ECO:0000256" key="7">
    <source>
        <dbReference type="ARBA" id="ARBA00023274"/>
    </source>
</evidence>
<dbReference type="EMBL" id="CP007154">
    <property type="protein sequence ID" value="AHH45341.1"/>
    <property type="molecule type" value="Genomic_DNA"/>
</dbReference>
<comment type="function">
    <text evidence="10 13">This protein binds specifically to 23S rRNA; its binding is stimulated by other ribosomal proteins, e.g., L4, L17, and L20. It is important during the early stages of 50S assembly. It makes multiple contacts with different domains of the 23S rRNA in the assembled 50S subunit and ribosome.</text>
</comment>
<dbReference type="GO" id="GO:0022625">
    <property type="term" value="C:cytosolic large ribosomal subunit"/>
    <property type="evidence" value="ECO:0007669"/>
    <property type="project" value="TreeGrafter"/>
</dbReference>
<accession>W5UT85</accession>
<dbReference type="Gene3D" id="3.90.470.10">
    <property type="entry name" value="Ribosomal protein L22/L17"/>
    <property type="match status" value="1"/>
</dbReference>
<evidence type="ECO:0000256" key="10">
    <source>
        <dbReference type="HAMAP-Rule" id="MF_01331"/>
    </source>
</evidence>
<keyword evidence="15" id="KW-1185">Reference proteome</keyword>
<dbReference type="PANTHER" id="PTHR13501">
    <property type="entry name" value="CHLOROPLAST 50S RIBOSOMAL PROTEIN L22-RELATED"/>
    <property type="match status" value="1"/>
</dbReference>
<protein>
    <recommendedName>
        <fullName evidence="9 10">Large ribosomal subunit protein uL22</fullName>
    </recommendedName>
</protein>
<evidence type="ECO:0000313" key="15">
    <source>
        <dbReference type="Proteomes" id="UP000019229"/>
    </source>
</evidence>
<comment type="similarity">
    <text evidence="2 10 11">Belongs to the universal ribosomal protein uL22 family.</text>
</comment>
<dbReference type="InterPro" id="IPR047867">
    <property type="entry name" value="Ribosomal_uL22_bac/org-type"/>
</dbReference>
<evidence type="ECO:0000256" key="6">
    <source>
        <dbReference type="ARBA" id="ARBA00022980"/>
    </source>
</evidence>
<evidence type="ECO:0000256" key="12">
    <source>
        <dbReference type="RuleBase" id="RU004006"/>
    </source>
</evidence>
<keyword evidence="6 10" id="KW-0689">Ribosomal protein</keyword>
<dbReference type="Pfam" id="PF00237">
    <property type="entry name" value="Ribosomal_L22"/>
    <property type="match status" value="1"/>
</dbReference>
<gene>
    <name evidence="10 14" type="primary">rplV</name>
    <name evidence="14" type="ORF">MYB_01660</name>
</gene>
<dbReference type="AlphaFoldDB" id="W5UT85"/>
<name>W5UT85_9BACT</name>
<evidence type="ECO:0000256" key="4">
    <source>
        <dbReference type="ARBA" id="ARBA00022730"/>
    </source>
</evidence>
<dbReference type="GO" id="GO:0003735">
    <property type="term" value="F:structural constituent of ribosome"/>
    <property type="evidence" value="ECO:0007669"/>
    <property type="project" value="InterPro"/>
</dbReference>
<sequence>MENKSKIIRAAAHVKTQRISAQKARLVAALIKNRSTTDALAILHNTNKKAAYFFIKLVNSAVANAVNNFGLSGTNLYVEQAIVNEGTTLKRYQPKSKGVAASIFKRTSHLSVFVVDRSNVEQGDL</sequence>
<evidence type="ECO:0000256" key="11">
    <source>
        <dbReference type="RuleBase" id="RU004005"/>
    </source>
</evidence>
<dbReference type="GO" id="GO:0006412">
    <property type="term" value="P:translation"/>
    <property type="evidence" value="ECO:0007669"/>
    <property type="project" value="UniProtKB-UniRule"/>
</dbReference>
<dbReference type="InterPro" id="IPR005727">
    <property type="entry name" value="Ribosomal_uL22_bac/chlpt-type"/>
</dbReference>
<dbReference type="RefSeq" id="WP_022934731.1">
    <property type="nucleotide sequence ID" value="NZ_CP007154.1"/>
</dbReference>
<keyword evidence="4 10" id="KW-0699">rRNA-binding</keyword>
<comment type="function">
    <text evidence="1 10">The globular domain of the protein is located near the polypeptide exit tunnel on the outside of the subunit, while an extended beta-hairpin is found that lines the wall of the exit tunnel in the center of the 70S ribosome.</text>
</comment>
<keyword evidence="5 10" id="KW-0694">RNA-binding</keyword>
<evidence type="ECO:0000256" key="3">
    <source>
        <dbReference type="ARBA" id="ARBA00011838"/>
    </source>
</evidence>
<dbReference type="HOGENOM" id="CLU_083987_3_1_14"/>
<dbReference type="Proteomes" id="UP000019229">
    <property type="component" value="Chromosome"/>
</dbReference>
<dbReference type="PATRIC" id="fig|743966.3.peg.333"/>
<organism evidence="14 15">
    <name type="scientific">Mesomycoplasma bovoculi M165/69</name>
    <dbReference type="NCBI Taxonomy" id="743966"/>
    <lineage>
        <taxon>Bacteria</taxon>
        <taxon>Bacillati</taxon>
        <taxon>Mycoplasmatota</taxon>
        <taxon>Mycoplasmoidales</taxon>
        <taxon>Metamycoplasmataceae</taxon>
        <taxon>Mesomycoplasma</taxon>
    </lineage>
</organism>
<evidence type="ECO:0000256" key="2">
    <source>
        <dbReference type="ARBA" id="ARBA00009451"/>
    </source>
</evidence>
<reference evidence="14 15" key="1">
    <citation type="journal article" date="2014" name="Genome Announc.">
        <title>Complete Genome Sequence of Mycoplasma bovoculi Strain M165/69T (ATCC 29104).</title>
        <authorList>
            <person name="Calcutt M.J."/>
            <person name="Foecking M.F."/>
        </authorList>
    </citation>
    <scope>NUCLEOTIDE SEQUENCE [LARGE SCALE GENOMIC DNA]</scope>
    <source>
        <strain evidence="14">M165/69</strain>
    </source>
</reference>
<dbReference type="STRING" id="743966.MYB_01660"/>
<proteinExistence type="inferred from homology"/>
<comment type="function">
    <text evidence="8">This protein binds specifically to 23S rRNA; its binding is stimulated by other ribosomal proteins, e.g. L4, L17, and L20. It is important during the early stages of 50S assembly. It makes multiple contacts with different domains of the 23S rRNA in the assembled 50S subunit and ribosome.</text>
</comment>
<comment type="subunit">
    <text evidence="3 10 12">Part of the 50S ribosomal subunit.</text>
</comment>